<accession>A0AAP0P3I3</accession>
<protein>
    <submittedName>
        <fullName evidence="2">Uncharacterized protein</fullName>
    </submittedName>
</protein>
<keyword evidence="3" id="KW-1185">Reference proteome</keyword>
<feature type="region of interest" description="Disordered" evidence="1">
    <location>
        <begin position="1"/>
        <end position="22"/>
    </location>
</feature>
<evidence type="ECO:0000313" key="2">
    <source>
        <dbReference type="EMBL" id="KAK9129817.1"/>
    </source>
</evidence>
<comment type="caution">
    <text evidence="2">The sequence shown here is derived from an EMBL/GenBank/DDBJ whole genome shotgun (WGS) entry which is preliminary data.</text>
</comment>
<dbReference type="Proteomes" id="UP001417504">
    <property type="component" value="Unassembled WGS sequence"/>
</dbReference>
<evidence type="ECO:0000256" key="1">
    <source>
        <dbReference type="SAM" id="MobiDB-lite"/>
    </source>
</evidence>
<feature type="region of interest" description="Disordered" evidence="1">
    <location>
        <begin position="90"/>
        <end position="185"/>
    </location>
</feature>
<feature type="compositionally biased region" description="Pro residues" evidence="1">
    <location>
        <begin position="144"/>
        <end position="153"/>
    </location>
</feature>
<gene>
    <name evidence="2" type="ORF">Sjap_010304</name>
</gene>
<evidence type="ECO:0000313" key="3">
    <source>
        <dbReference type="Proteomes" id="UP001417504"/>
    </source>
</evidence>
<organism evidence="2 3">
    <name type="scientific">Stephania japonica</name>
    <dbReference type="NCBI Taxonomy" id="461633"/>
    <lineage>
        <taxon>Eukaryota</taxon>
        <taxon>Viridiplantae</taxon>
        <taxon>Streptophyta</taxon>
        <taxon>Embryophyta</taxon>
        <taxon>Tracheophyta</taxon>
        <taxon>Spermatophyta</taxon>
        <taxon>Magnoliopsida</taxon>
        <taxon>Ranunculales</taxon>
        <taxon>Menispermaceae</taxon>
        <taxon>Menispermoideae</taxon>
        <taxon>Cissampelideae</taxon>
        <taxon>Stephania</taxon>
    </lineage>
</organism>
<reference evidence="2 3" key="1">
    <citation type="submission" date="2024-01" db="EMBL/GenBank/DDBJ databases">
        <title>Genome assemblies of Stephania.</title>
        <authorList>
            <person name="Yang L."/>
        </authorList>
    </citation>
    <scope>NUCLEOTIDE SEQUENCE [LARGE SCALE GENOMIC DNA]</scope>
    <source>
        <strain evidence="2">QJT</strain>
        <tissue evidence="2">Leaf</tissue>
    </source>
</reference>
<dbReference type="AlphaFoldDB" id="A0AAP0P3I3"/>
<sequence length="198" mass="21069">MTLHLVGKTTHSPGVKPSGNVRDTRGWFTPKFLVGGAPRPCRVPDVTLSRVGPVVESLGVRVCAPDEVIEGLGHSSPLNYTAQAKRSLVESRGRLAPSQPVKGSVDHWSTGPGSIDPDRQPGWLKGGKFIFPPSTAVEGSTSSPPRPRPPPPSVASTRRRGISAAAGRSPPLGRPPWRKVAGNSGIRVKIRESEYNLQ</sequence>
<proteinExistence type="predicted"/>
<dbReference type="EMBL" id="JBBNAE010000004">
    <property type="protein sequence ID" value="KAK9129817.1"/>
    <property type="molecule type" value="Genomic_DNA"/>
</dbReference>
<name>A0AAP0P3I3_9MAGN</name>